<dbReference type="InterPro" id="IPR027417">
    <property type="entry name" value="P-loop_NTPase"/>
</dbReference>
<dbReference type="Gene3D" id="3.30.450.90">
    <property type="match status" value="1"/>
</dbReference>
<dbReference type="Gene3D" id="3.40.50.300">
    <property type="entry name" value="P-loop containing nucleotide triphosphate hydrolases"/>
    <property type="match status" value="1"/>
</dbReference>
<comment type="caution">
    <text evidence="3">The sequence shown here is derived from an EMBL/GenBank/DDBJ whole genome shotgun (WGS) entry which is preliminary data.</text>
</comment>
<dbReference type="RefSeq" id="WP_154569929.1">
    <property type="nucleotide sequence ID" value="NZ_VWSJ01000001.1"/>
</dbReference>
<evidence type="ECO:0000259" key="2">
    <source>
        <dbReference type="Pfam" id="PF00437"/>
    </source>
</evidence>
<dbReference type="PANTHER" id="PTHR30486">
    <property type="entry name" value="TWITCHING MOTILITY PROTEIN PILT"/>
    <property type="match status" value="1"/>
</dbReference>
<sequence length="380" mass="42522">MVNEFSNLKKLDSYLNLLIKHGGSDLHMKAGSIIRIRINGELKKVGDKIFTKNDSVALAQGLAGGDYDRLLEQKSLDFSYALGSDYRFRVNIFLQLDGISFVFRVIPAKIPSIDDLKLPKIIKKISDETMRGLILITGPTGSGKTTTIASMIDRINNKRNSHIITIEDPVEFVFKDDRCIINQRSIGSNCNNFADSLRAALREDPDIIFVGEMRDLETIETALHAAETGHLVLSTLHTIDAKESINRVVSMFEKEEQERIRLSLASVLAATISQRLAISNDGGRRAVVEVLIKNTRIKDMILENRIHEIPDAIQDGKNTYGMQTFDQHLLELYEQGIVSKDEALDKSTNRGDLDIMIKNIIAKKTGGQSKDENLIKLQDV</sequence>
<dbReference type="PANTHER" id="PTHR30486:SF12">
    <property type="entry name" value="TYPE IV PILUS ATPASE PILU"/>
    <property type="match status" value="1"/>
</dbReference>
<reference evidence="3 4" key="1">
    <citation type="submission" date="2019-09" db="EMBL/GenBank/DDBJ databases">
        <authorList>
            <person name="Silva M."/>
            <person name="Pereira G."/>
            <person name="Lopes-Da-Costa L."/>
            <person name="Silva E."/>
        </authorList>
    </citation>
    <scope>NUCLEOTIDE SEQUENCE [LARGE SCALE GENOMIC DNA]</scope>
    <source>
        <strain evidence="3 4">FMV-PI01</strain>
    </source>
</reference>
<accession>A0A6L5WHH5</accession>
<protein>
    <submittedName>
        <fullName evidence="3">PilT/PilU family type 4a pilus ATPase</fullName>
    </submittedName>
</protein>
<proteinExistence type="inferred from homology"/>
<evidence type="ECO:0000313" key="4">
    <source>
        <dbReference type="Proteomes" id="UP000476338"/>
    </source>
</evidence>
<comment type="similarity">
    <text evidence="1">Belongs to the GSP E family.</text>
</comment>
<dbReference type="AlphaFoldDB" id="A0A6L5WHH5"/>
<dbReference type="SUPFAM" id="SSF52540">
    <property type="entry name" value="P-loop containing nucleoside triphosphate hydrolases"/>
    <property type="match status" value="1"/>
</dbReference>
<dbReference type="CDD" id="cd01131">
    <property type="entry name" value="PilT"/>
    <property type="match status" value="1"/>
</dbReference>
<evidence type="ECO:0000256" key="1">
    <source>
        <dbReference type="ARBA" id="ARBA00006611"/>
    </source>
</evidence>
<dbReference type="Proteomes" id="UP000476338">
    <property type="component" value="Unassembled WGS sequence"/>
</dbReference>
<feature type="domain" description="Bacterial type II secretion system protein E" evidence="2">
    <location>
        <begin position="11"/>
        <end position="277"/>
    </location>
</feature>
<organism evidence="3 4">
    <name type="scientific">Campylobacter portucalensis</name>
    <dbReference type="NCBI Taxonomy" id="2608384"/>
    <lineage>
        <taxon>Bacteria</taxon>
        <taxon>Pseudomonadati</taxon>
        <taxon>Campylobacterota</taxon>
        <taxon>Epsilonproteobacteria</taxon>
        <taxon>Campylobacterales</taxon>
        <taxon>Campylobacteraceae</taxon>
        <taxon>Campylobacter</taxon>
    </lineage>
</organism>
<dbReference type="InterPro" id="IPR001482">
    <property type="entry name" value="T2SS/T4SS_dom"/>
</dbReference>
<dbReference type="InterPro" id="IPR006321">
    <property type="entry name" value="PilT/PilU"/>
</dbReference>
<evidence type="ECO:0000313" key="3">
    <source>
        <dbReference type="EMBL" id="MSN95657.1"/>
    </source>
</evidence>
<dbReference type="Pfam" id="PF00437">
    <property type="entry name" value="T2SSE"/>
    <property type="match status" value="1"/>
</dbReference>
<gene>
    <name evidence="3" type="ORF">F1B92_00325</name>
</gene>
<dbReference type="GO" id="GO:0005524">
    <property type="term" value="F:ATP binding"/>
    <property type="evidence" value="ECO:0007669"/>
    <property type="project" value="InterPro"/>
</dbReference>
<dbReference type="EMBL" id="VWSJ01000001">
    <property type="protein sequence ID" value="MSN95657.1"/>
    <property type="molecule type" value="Genomic_DNA"/>
</dbReference>
<dbReference type="InterPro" id="IPR050921">
    <property type="entry name" value="T4SS_GSP_E_ATPase"/>
</dbReference>
<dbReference type="GO" id="GO:0016887">
    <property type="term" value="F:ATP hydrolysis activity"/>
    <property type="evidence" value="ECO:0007669"/>
    <property type="project" value="InterPro"/>
</dbReference>
<keyword evidence="4" id="KW-1185">Reference proteome</keyword>
<dbReference type="NCBIfam" id="TIGR01420">
    <property type="entry name" value="pilT_fam"/>
    <property type="match status" value="1"/>
</dbReference>
<reference evidence="3 4" key="2">
    <citation type="submission" date="2020-03" db="EMBL/GenBank/DDBJ databases">
        <title>Campylobacter portucalensis sp. nov., a new species of Campylobacter isolated from the reproductive tract of bulls.</title>
        <authorList>
            <person name="Silva M.F."/>
            <person name="Pereira G."/>
            <person name="Carneiro C."/>
            <person name="Hemphill A."/>
            <person name="Mateus L."/>
            <person name="Lopes-Da-Costa L."/>
            <person name="Silva E."/>
        </authorList>
    </citation>
    <scope>NUCLEOTIDE SEQUENCE [LARGE SCALE GENOMIC DNA]</scope>
    <source>
        <strain evidence="3 4">FMV-PI01</strain>
    </source>
</reference>
<name>A0A6L5WHH5_9BACT</name>